<dbReference type="Proteomes" id="UP001497700">
    <property type="component" value="Unassembled WGS sequence"/>
</dbReference>
<keyword evidence="1" id="KW-0489">Methyltransferase</keyword>
<protein>
    <submittedName>
        <fullName evidence="1">S-adenosyl-L-methionine-dependent methyltransferase</fullName>
    </submittedName>
</protein>
<sequence length="293" mass="31442">MSPVAMQSSSNDSKRQHFQLHASAYEKGAGATSSRLAAAALARLPLSAYTSSSHILDSAAGPGIVTKLLLSPSPSDVLVPGLPISPTPRVTGIDIAPAMVDSFMANKAALGWTTADAFVQDSGDLSRFSDAEFDAVITNLGIFALRDPVAGAAEMYRVLKPGGYVAVTTWKVRRAAEVLQGAVDAIRPNSGLKPMDMPVEWTTKEKLVRVMGEGGFSISQVEVSQTSPNWECGSAEEVVKALSSPMWTAKVWEGWSTGEIGRWGDEIRKQLRDQERQTGTLEMSAWIYVARKV</sequence>
<reference evidence="1 2" key="1">
    <citation type="journal article" date="2022" name="New Phytol.">
        <title>Ecological generalism drives hyperdiversity of secondary metabolite gene clusters in xylarialean endophytes.</title>
        <authorList>
            <person name="Franco M.E.E."/>
            <person name="Wisecaver J.H."/>
            <person name="Arnold A.E."/>
            <person name="Ju Y.M."/>
            <person name="Slot J.C."/>
            <person name="Ahrendt S."/>
            <person name="Moore L.P."/>
            <person name="Eastman K.E."/>
            <person name="Scott K."/>
            <person name="Konkel Z."/>
            <person name="Mondo S.J."/>
            <person name="Kuo A."/>
            <person name="Hayes R.D."/>
            <person name="Haridas S."/>
            <person name="Andreopoulos B."/>
            <person name="Riley R."/>
            <person name="LaButti K."/>
            <person name="Pangilinan J."/>
            <person name="Lipzen A."/>
            <person name="Amirebrahimi M."/>
            <person name="Yan J."/>
            <person name="Adam C."/>
            <person name="Keymanesh K."/>
            <person name="Ng V."/>
            <person name="Louie K."/>
            <person name="Northen T."/>
            <person name="Drula E."/>
            <person name="Henrissat B."/>
            <person name="Hsieh H.M."/>
            <person name="Youens-Clark K."/>
            <person name="Lutzoni F."/>
            <person name="Miadlikowska J."/>
            <person name="Eastwood D.C."/>
            <person name="Hamelin R.C."/>
            <person name="Grigoriev I.V."/>
            <person name="U'Ren J.M."/>
        </authorList>
    </citation>
    <scope>NUCLEOTIDE SEQUENCE [LARGE SCALE GENOMIC DNA]</scope>
    <source>
        <strain evidence="1 2">CBS 119005</strain>
    </source>
</reference>
<keyword evidence="2" id="KW-1185">Reference proteome</keyword>
<name>A0ACB9YNX1_9PEZI</name>
<dbReference type="EMBL" id="MU393568">
    <property type="protein sequence ID" value="KAI4860912.1"/>
    <property type="molecule type" value="Genomic_DNA"/>
</dbReference>
<proteinExistence type="predicted"/>
<evidence type="ECO:0000313" key="1">
    <source>
        <dbReference type="EMBL" id="KAI4860912.1"/>
    </source>
</evidence>
<keyword evidence="1" id="KW-0808">Transferase</keyword>
<comment type="caution">
    <text evidence="1">The sequence shown here is derived from an EMBL/GenBank/DDBJ whole genome shotgun (WGS) entry which is preliminary data.</text>
</comment>
<evidence type="ECO:0000313" key="2">
    <source>
        <dbReference type="Proteomes" id="UP001497700"/>
    </source>
</evidence>
<organism evidence="1 2">
    <name type="scientific">Hypoxylon rubiginosum</name>
    <dbReference type="NCBI Taxonomy" id="110542"/>
    <lineage>
        <taxon>Eukaryota</taxon>
        <taxon>Fungi</taxon>
        <taxon>Dikarya</taxon>
        <taxon>Ascomycota</taxon>
        <taxon>Pezizomycotina</taxon>
        <taxon>Sordariomycetes</taxon>
        <taxon>Xylariomycetidae</taxon>
        <taxon>Xylariales</taxon>
        <taxon>Hypoxylaceae</taxon>
        <taxon>Hypoxylon</taxon>
    </lineage>
</organism>
<accession>A0ACB9YNX1</accession>
<gene>
    <name evidence="1" type="ORF">F4820DRAFT_452435</name>
</gene>